<dbReference type="EMBL" id="MAYH01000012">
    <property type="protein sequence ID" value="OCA76390.1"/>
    <property type="molecule type" value="Genomic_DNA"/>
</dbReference>
<reference evidence="1 2" key="1">
    <citation type="submission" date="2016-07" db="EMBL/GenBank/DDBJ databases">
        <authorList>
            <person name="Jeong J.-J."/>
            <person name="Kim D.W."/>
            <person name="Sang M.K."/>
            <person name="Choi I.-G."/>
            <person name="Kim K.D."/>
        </authorList>
    </citation>
    <scope>NUCLEOTIDE SEQUENCE [LARGE SCALE GENOMIC DNA]</scope>
    <source>
        <strain evidence="1 2">UTM-3</strain>
    </source>
</reference>
<protein>
    <submittedName>
        <fullName evidence="1">Uncharacterized protein</fullName>
    </submittedName>
</protein>
<comment type="caution">
    <text evidence="1">The sequence shown here is derived from an EMBL/GenBank/DDBJ whole genome shotgun (WGS) entry which is preliminary data.</text>
</comment>
<evidence type="ECO:0000313" key="2">
    <source>
        <dbReference type="Proteomes" id="UP000092651"/>
    </source>
</evidence>
<dbReference type="RefSeq" id="WP_065394059.1">
    <property type="nucleotide sequence ID" value="NZ_MAYH01000012.1"/>
</dbReference>
<accession>A0A1B8ZXR4</accession>
<organism evidence="1 2">
    <name type="scientific">Chryseobacterium artocarpi</name>
    <dbReference type="NCBI Taxonomy" id="1414727"/>
    <lineage>
        <taxon>Bacteria</taxon>
        <taxon>Pseudomonadati</taxon>
        <taxon>Bacteroidota</taxon>
        <taxon>Flavobacteriia</taxon>
        <taxon>Flavobacteriales</taxon>
        <taxon>Weeksellaceae</taxon>
        <taxon>Chryseobacterium group</taxon>
        <taxon>Chryseobacterium</taxon>
    </lineage>
</organism>
<dbReference type="OrthoDB" id="1255023at2"/>
<gene>
    <name evidence="1" type="ORF">BBI01_06780</name>
</gene>
<evidence type="ECO:0000313" key="1">
    <source>
        <dbReference type="EMBL" id="OCA76390.1"/>
    </source>
</evidence>
<name>A0A1B8ZXR4_9FLAO</name>
<keyword evidence="2" id="KW-1185">Reference proteome</keyword>
<dbReference type="Proteomes" id="UP000092651">
    <property type="component" value="Unassembled WGS sequence"/>
</dbReference>
<sequence>MNKKTKYYQITESIDPKIIGRSGLPLTIEISEKNFKLQSSTYVVDFNKYFENKDQAYNDLPEKIVSKMYQKKGPVDIMGIMPHHLIILFVISEKVKNIFENLKVNKAEYKLKELKVQGTNDPFYFLFVPIHKSSETINFEKSLFIDNVNEIERNFADFATYQLESKAHKFRTKSICINSNLQSNDIIRIQTIKTYFSARIIDTFKKENVIGYDVIEKGDFKVDLKFS</sequence>
<proteinExistence type="predicted"/>
<dbReference type="AlphaFoldDB" id="A0A1B8ZXR4"/>